<accession>A9WR81</accession>
<protein>
    <submittedName>
        <fullName evidence="2">Uncharacterized protein</fullName>
    </submittedName>
</protein>
<proteinExistence type="predicted"/>
<dbReference type="KEGG" id="rsa:RSal33209_2364"/>
<dbReference type="AlphaFoldDB" id="A9WR81"/>
<feature type="compositionally biased region" description="Low complexity" evidence="1">
    <location>
        <begin position="54"/>
        <end position="66"/>
    </location>
</feature>
<organism evidence="2 3">
    <name type="scientific">Renibacterium salmoninarum (strain ATCC 33209 / DSM 20767 / JCM 11484 / NBRC 15589 / NCIMB 2235)</name>
    <dbReference type="NCBI Taxonomy" id="288705"/>
    <lineage>
        <taxon>Bacteria</taxon>
        <taxon>Bacillati</taxon>
        <taxon>Actinomycetota</taxon>
        <taxon>Actinomycetes</taxon>
        <taxon>Micrococcales</taxon>
        <taxon>Micrococcaceae</taxon>
        <taxon>Renibacterium</taxon>
    </lineage>
</organism>
<evidence type="ECO:0000256" key="1">
    <source>
        <dbReference type="SAM" id="MobiDB-lite"/>
    </source>
</evidence>
<keyword evidence="3" id="KW-1185">Reference proteome</keyword>
<evidence type="ECO:0000313" key="2">
    <source>
        <dbReference type="EMBL" id="ABY24090.1"/>
    </source>
</evidence>
<reference evidence="3" key="1">
    <citation type="journal article" date="2008" name="J. Bacteriol.">
        <title>Genome sequence of the fish pathogen Renibacterium salmoninarum suggests reductive evolution away from an environmental Arthrobacter ancestor.</title>
        <authorList>
            <person name="Wiens G.D."/>
            <person name="Rockey D.D."/>
            <person name="Wu Z."/>
            <person name="Chang J."/>
            <person name="Levy R."/>
            <person name="Crane S."/>
            <person name="Chen D.S."/>
            <person name="Capri G.R."/>
            <person name="Burnett J.R."/>
            <person name="Sudheesh P.S."/>
            <person name="Schipma M.J."/>
            <person name="Burd H."/>
            <person name="Bhattacharyya A."/>
            <person name="Rhodes L.D."/>
            <person name="Kaul R."/>
            <person name="Strom M.S."/>
        </authorList>
    </citation>
    <scope>NUCLEOTIDE SEQUENCE [LARGE SCALE GENOMIC DNA]</scope>
    <source>
        <strain evidence="3">ATCC 33209 / DSM 20767 / JCM 11484 / NBRC 15589 / NCIMB 2235</strain>
    </source>
</reference>
<dbReference type="EMBL" id="CP000910">
    <property type="protein sequence ID" value="ABY24090.1"/>
    <property type="molecule type" value="Genomic_DNA"/>
</dbReference>
<dbReference type="HOGENOM" id="CLU_2719467_0_0_11"/>
<gene>
    <name evidence="2" type="ordered locus">RSal33209_2364</name>
</gene>
<evidence type="ECO:0000313" key="3">
    <source>
        <dbReference type="Proteomes" id="UP000002007"/>
    </source>
</evidence>
<sequence length="72" mass="7413">MAFVPPVDCESGHESPALKSSAAQLRAAVAIEESCSIALTIVAPSIRTSSYVVSSAAPARPTASSSSRRKPR</sequence>
<feature type="region of interest" description="Disordered" evidence="1">
    <location>
        <begin position="50"/>
        <end position="72"/>
    </location>
</feature>
<dbReference type="Proteomes" id="UP000002007">
    <property type="component" value="Chromosome"/>
</dbReference>
<name>A9WR81_RENSM</name>